<evidence type="ECO:0000256" key="1">
    <source>
        <dbReference type="ARBA" id="ARBA00023172"/>
    </source>
</evidence>
<keyword evidence="1" id="KW-0233">DNA recombination</keyword>
<sequence>MDASDTGLCALHSARREHIRLKFDEDERLLILQGQFSINIREQLGAVLAILCWGRDWSRRVFVEVTHIRCWIDNRSAVAWCNNLNSRDPLAQELNRVLGAIEAQWALHVSAKHLPGAVNTMADLGSRAWDGPRLTNWRSLTKAWTQVPISNAIRKIYSAKWSAFNSAPSRKHPDASTKEPGSSGKHFVRASECQDGFHKTTRKHNPYYWLSSPFTAGPEEINTAEPLQAPFNLNYAISAGIIGHLPDLNLDFDQTTPSPLLECVGRAQQRDDEEPSRDQCCNGLSANSTSKTPAPRAALLGYFFLLRSAEYLAVKGRRRVYTLQVRDLNFQDELGCQSTSPLRAVIFAARLLMDNATRLQLQPEEPICSIKASTMLSAEIMSKVLQSAAKATGEDATLFSCHSLRRGGATALLSAGVDSTAVMLHGRWKSDSYQRYTSYTNESGRHLAERMAFGGSNTSQQSRHDGKTLFPED</sequence>
<organism evidence="3 4">
    <name type="scientific">Phytophthora megakarya</name>
    <dbReference type="NCBI Taxonomy" id="4795"/>
    <lineage>
        <taxon>Eukaryota</taxon>
        <taxon>Sar</taxon>
        <taxon>Stramenopiles</taxon>
        <taxon>Oomycota</taxon>
        <taxon>Peronosporomycetes</taxon>
        <taxon>Peronosporales</taxon>
        <taxon>Peronosporaceae</taxon>
        <taxon>Phytophthora</taxon>
    </lineage>
</organism>
<protein>
    <recommendedName>
        <fullName evidence="5">Tyr recombinase domain-containing protein</fullName>
    </recommendedName>
</protein>
<dbReference type="EMBL" id="NBNE01013231">
    <property type="protein sequence ID" value="OWY95225.1"/>
    <property type="molecule type" value="Genomic_DNA"/>
</dbReference>
<dbReference type="InterPro" id="IPR052925">
    <property type="entry name" value="Phage_Integrase-like_Recomb"/>
</dbReference>
<dbReference type="GO" id="GO:0015074">
    <property type="term" value="P:DNA integration"/>
    <property type="evidence" value="ECO:0007669"/>
    <property type="project" value="InterPro"/>
</dbReference>
<feature type="compositionally biased region" description="Polar residues" evidence="2">
    <location>
        <begin position="282"/>
        <end position="291"/>
    </location>
</feature>
<keyword evidence="4" id="KW-1185">Reference proteome</keyword>
<dbReference type="PANTHER" id="PTHR34605">
    <property type="entry name" value="PHAGE_INTEGRASE DOMAIN-CONTAINING PROTEIN"/>
    <property type="match status" value="1"/>
</dbReference>
<feature type="region of interest" description="Disordered" evidence="2">
    <location>
        <begin position="268"/>
        <end position="291"/>
    </location>
</feature>
<dbReference type="GO" id="GO:0003677">
    <property type="term" value="F:DNA binding"/>
    <property type="evidence" value="ECO:0007669"/>
    <property type="project" value="InterPro"/>
</dbReference>
<feature type="region of interest" description="Disordered" evidence="2">
    <location>
        <begin position="453"/>
        <end position="473"/>
    </location>
</feature>
<dbReference type="InterPro" id="IPR011010">
    <property type="entry name" value="DNA_brk_join_enz"/>
</dbReference>
<evidence type="ECO:0000313" key="4">
    <source>
        <dbReference type="Proteomes" id="UP000198211"/>
    </source>
</evidence>
<accession>A0A225UQ83</accession>
<dbReference type="SUPFAM" id="SSF56349">
    <property type="entry name" value="DNA breaking-rejoining enzymes"/>
    <property type="match status" value="1"/>
</dbReference>
<dbReference type="PANTHER" id="PTHR34605:SF4">
    <property type="entry name" value="DNA ADENINE METHYLTRANSFERASE"/>
    <property type="match status" value="1"/>
</dbReference>
<gene>
    <name evidence="3" type="ORF">PHMEG_00034828</name>
</gene>
<evidence type="ECO:0000313" key="3">
    <source>
        <dbReference type="EMBL" id="OWY95225.1"/>
    </source>
</evidence>
<dbReference type="AlphaFoldDB" id="A0A225UQ83"/>
<dbReference type="Proteomes" id="UP000198211">
    <property type="component" value="Unassembled WGS sequence"/>
</dbReference>
<evidence type="ECO:0008006" key="5">
    <source>
        <dbReference type="Google" id="ProtNLM"/>
    </source>
</evidence>
<evidence type="ECO:0000256" key="2">
    <source>
        <dbReference type="SAM" id="MobiDB-lite"/>
    </source>
</evidence>
<proteinExistence type="predicted"/>
<dbReference type="OrthoDB" id="104635at2759"/>
<dbReference type="Gene3D" id="1.10.443.10">
    <property type="entry name" value="Intergrase catalytic core"/>
    <property type="match status" value="1"/>
</dbReference>
<feature type="region of interest" description="Disordered" evidence="2">
    <location>
        <begin position="166"/>
        <end position="186"/>
    </location>
</feature>
<dbReference type="CDD" id="cd09275">
    <property type="entry name" value="RNase_HI_RT_DIRS1"/>
    <property type="match status" value="1"/>
</dbReference>
<dbReference type="GO" id="GO:0006310">
    <property type="term" value="P:DNA recombination"/>
    <property type="evidence" value="ECO:0007669"/>
    <property type="project" value="UniProtKB-KW"/>
</dbReference>
<comment type="caution">
    <text evidence="3">The sequence shown here is derived from an EMBL/GenBank/DDBJ whole genome shotgun (WGS) entry which is preliminary data.</text>
</comment>
<feature type="non-terminal residue" evidence="3">
    <location>
        <position position="473"/>
    </location>
</feature>
<dbReference type="InterPro" id="IPR013762">
    <property type="entry name" value="Integrase-like_cat_sf"/>
</dbReference>
<name>A0A225UQ83_9STRA</name>
<reference evidence="4" key="1">
    <citation type="submission" date="2017-03" db="EMBL/GenBank/DDBJ databases">
        <title>Phytopthora megakarya and P. palmivora, two closely related causual agents of cacao black pod achieved similar genome size and gene model numbers by different mechanisms.</title>
        <authorList>
            <person name="Ali S."/>
            <person name="Shao J."/>
            <person name="Larry D.J."/>
            <person name="Kronmiller B."/>
            <person name="Shen D."/>
            <person name="Strem M.D."/>
            <person name="Melnick R.L."/>
            <person name="Guiltinan M.J."/>
            <person name="Tyler B.M."/>
            <person name="Meinhardt L.W."/>
            <person name="Bailey B.A."/>
        </authorList>
    </citation>
    <scope>NUCLEOTIDE SEQUENCE [LARGE SCALE GENOMIC DNA]</scope>
    <source>
        <strain evidence="4">zdho120</strain>
    </source>
</reference>